<dbReference type="Gene3D" id="1.10.150.470">
    <property type="match status" value="1"/>
</dbReference>
<dbReference type="GO" id="GO:0008168">
    <property type="term" value="F:methyltransferase activity"/>
    <property type="evidence" value="ECO:0007669"/>
    <property type="project" value="UniProtKB-KW"/>
</dbReference>
<organism evidence="3 4">
    <name type="scientific">Aquibacillus rhizosphaerae</name>
    <dbReference type="NCBI Taxonomy" id="3051431"/>
    <lineage>
        <taxon>Bacteria</taxon>
        <taxon>Bacillati</taxon>
        <taxon>Bacillota</taxon>
        <taxon>Bacilli</taxon>
        <taxon>Bacillales</taxon>
        <taxon>Bacillaceae</taxon>
        <taxon>Aquibacillus</taxon>
    </lineage>
</organism>
<dbReference type="GO" id="GO:0032259">
    <property type="term" value="P:methylation"/>
    <property type="evidence" value="ECO:0007669"/>
    <property type="project" value="UniProtKB-KW"/>
</dbReference>
<keyword evidence="3" id="KW-0489">Methyltransferase</keyword>
<keyword evidence="3" id="KW-0808">Transferase</keyword>
<dbReference type="PANTHER" id="PTHR41313:SF1">
    <property type="entry name" value="DNA METHYLASE ADENINE-SPECIFIC DOMAIN-CONTAINING PROTEIN"/>
    <property type="match status" value="1"/>
</dbReference>
<gene>
    <name evidence="3" type="ORF">QQS35_12875</name>
</gene>
<dbReference type="RefSeq" id="WP_285932563.1">
    <property type="nucleotide sequence ID" value="NZ_JASTZU010000039.1"/>
</dbReference>
<feature type="domain" description="YtxK-like N-terminal helical" evidence="2">
    <location>
        <begin position="7"/>
        <end position="85"/>
    </location>
</feature>
<dbReference type="CDD" id="cd02440">
    <property type="entry name" value="AdoMet_MTases"/>
    <property type="match status" value="1"/>
</dbReference>
<dbReference type="InterPro" id="IPR048375">
    <property type="entry name" value="YtxK-like_N"/>
</dbReference>
<feature type="domain" description="DNA methylase adenine-specific" evidence="1">
    <location>
        <begin position="94"/>
        <end position="290"/>
    </location>
</feature>
<dbReference type="InterPro" id="IPR003356">
    <property type="entry name" value="DNA_methylase_A-5"/>
</dbReference>
<evidence type="ECO:0000259" key="2">
    <source>
        <dbReference type="Pfam" id="PF21106"/>
    </source>
</evidence>
<dbReference type="PANTHER" id="PTHR41313">
    <property type="entry name" value="ADENINE-SPECIFIC METHYLTRANSFERASE"/>
    <property type="match status" value="1"/>
</dbReference>
<dbReference type="Pfam" id="PF02384">
    <property type="entry name" value="N6_Mtase"/>
    <property type="match status" value="1"/>
</dbReference>
<proteinExistence type="predicted"/>
<accession>A0ABT7L646</accession>
<evidence type="ECO:0000259" key="1">
    <source>
        <dbReference type="Pfam" id="PF02384"/>
    </source>
</evidence>
<sequence>MEQTNIENTFKTLDEMAELIEQRLELPYIDSLTKGLEFLFTGEILENNNNLLIQSLEKKSKAIQLESLEQEEIRKAIQLTVLKGMQGATQQQHLITPDTVSMFIGYIVQKLIKPEKTIRLFDPACGSANLLTAVLNQLTQKVDSYGSDVDPTLIQLALMNANLQKTEVEFFHQDSLSPFLLEPVDLVISDLPVGYYPNDVQADQFELKADEGYSYSHHLFIEQSINYTKESGFLIFVVPNFLFESDQADKLYGYLHKHAHIVGLIQLPESIFKSESSAKSILLLQKKGPGTQAPKQTLLAKLPSFKDAPAMNNILAKINNWFKEEGI</sequence>
<evidence type="ECO:0000313" key="4">
    <source>
        <dbReference type="Proteomes" id="UP001235343"/>
    </source>
</evidence>
<dbReference type="Pfam" id="PF21106">
    <property type="entry name" value="YtxK_like"/>
    <property type="match status" value="1"/>
</dbReference>
<dbReference type="InterPro" id="IPR029063">
    <property type="entry name" value="SAM-dependent_MTases_sf"/>
</dbReference>
<protein>
    <submittedName>
        <fullName evidence="3">Class I SAM-dependent methyltransferase</fullName>
    </submittedName>
</protein>
<dbReference type="PRINTS" id="PR00507">
    <property type="entry name" value="N12N6MTFRASE"/>
</dbReference>
<dbReference type="InterPro" id="IPR052933">
    <property type="entry name" value="DNA_Protect_Modify"/>
</dbReference>
<keyword evidence="4" id="KW-1185">Reference proteome</keyword>
<evidence type="ECO:0000313" key="3">
    <source>
        <dbReference type="EMBL" id="MDL4841337.1"/>
    </source>
</evidence>
<reference evidence="3 4" key="1">
    <citation type="submission" date="2023-06" db="EMBL/GenBank/DDBJ databases">
        <title>Aquibacillus rhizosphaerae LR5S19.</title>
        <authorList>
            <person name="Sun J.-Q."/>
        </authorList>
    </citation>
    <scope>NUCLEOTIDE SEQUENCE [LARGE SCALE GENOMIC DNA]</scope>
    <source>
        <strain evidence="3 4">LR5S19</strain>
    </source>
</reference>
<dbReference type="InterPro" id="IPR016843">
    <property type="entry name" value="S-AdoMet-dep_Ade-MeTrfase_prd"/>
</dbReference>
<dbReference type="Gene3D" id="3.40.50.150">
    <property type="entry name" value="Vaccinia Virus protein VP39"/>
    <property type="match status" value="1"/>
</dbReference>
<name>A0ABT7L646_9BACI</name>
<dbReference type="EMBL" id="JASTZU010000039">
    <property type="protein sequence ID" value="MDL4841337.1"/>
    <property type="molecule type" value="Genomic_DNA"/>
</dbReference>
<comment type="caution">
    <text evidence="3">The sequence shown here is derived from an EMBL/GenBank/DDBJ whole genome shotgun (WGS) entry which is preliminary data.</text>
</comment>
<dbReference type="PIRSF" id="PIRSF026567">
    <property type="entry name" value="Adenine_mtase_bact_prd"/>
    <property type="match status" value="1"/>
</dbReference>
<dbReference type="Proteomes" id="UP001235343">
    <property type="component" value="Unassembled WGS sequence"/>
</dbReference>
<dbReference type="SUPFAM" id="SSF53335">
    <property type="entry name" value="S-adenosyl-L-methionine-dependent methyltransferases"/>
    <property type="match status" value="1"/>
</dbReference>